<sequence length="34" mass="4001">MRLTPSYIPLLYTEWGLYLFPSHRTVCSCSNYTS</sequence>
<dbReference type="EMBL" id="HACA01018927">
    <property type="protein sequence ID" value="CDW36288.1"/>
    <property type="molecule type" value="Transcribed_RNA"/>
</dbReference>
<organism evidence="1">
    <name type="scientific">Lepeophtheirus salmonis</name>
    <name type="common">Salmon louse</name>
    <name type="synonym">Caligus salmonis</name>
    <dbReference type="NCBI Taxonomy" id="72036"/>
    <lineage>
        <taxon>Eukaryota</taxon>
        <taxon>Metazoa</taxon>
        <taxon>Ecdysozoa</taxon>
        <taxon>Arthropoda</taxon>
        <taxon>Crustacea</taxon>
        <taxon>Multicrustacea</taxon>
        <taxon>Hexanauplia</taxon>
        <taxon>Copepoda</taxon>
        <taxon>Siphonostomatoida</taxon>
        <taxon>Caligidae</taxon>
        <taxon>Lepeophtheirus</taxon>
    </lineage>
</organism>
<dbReference type="AlphaFoldDB" id="A0A0K2UDG2"/>
<accession>A0A0K2UDG2</accession>
<name>A0A0K2UDG2_LEPSM</name>
<reference evidence="1" key="1">
    <citation type="submission" date="2014-05" db="EMBL/GenBank/DDBJ databases">
        <authorList>
            <person name="Chronopoulou M."/>
        </authorList>
    </citation>
    <scope>NUCLEOTIDE SEQUENCE</scope>
    <source>
        <tissue evidence="1">Whole organism</tissue>
    </source>
</reference>
<evidence type="ECO:0000313" key="1">
    <source>
        <dbReference type="EMBL" id="CDW36288.1"/>
    </source>
</evidence>
<protein>
    <submittedName>
        <fullName evidence="1">Uncharacterized protein</fullName>
    </submittedName>
</protein>
<proteinExistence type="predicted"/>